<evidence type="ECO:0000256" key="4">
    <source>
        <dbReference type="ARBA" id="ARBA00022723"/>
    </source>
</evidence>
<gene>
    <name evidence="10" type="primary">sdh3</name>
</gene>
<dbReference type="PANTHER" id="PTHR10978">
    <property type="entry name" value="SUCCINATE DEHYDROGENASE CYTOCHROME B560 SUBUNIT"/>
    <property type="match status" value="1"/>
</dbReference>
<feature type="binding site" description="axial binding residue" evidence="8">
    <location>
        <position position="81"/>
    </location>
    <ligand>
        <name>heme</name>
        <dbReference type="ChEBI" id="CHEBI:30413"/>
        <note>ligand shared with second transmembrane subunit</note>
    </ligand>
    <ligandPart>
        <name>Fe</name>
        <dbReference type="ChEBI" id="CHEBI:18248"/>
    </ligandPart>
</feature>
<keyword evidence="4 8" id="KW-0479">Metal-binding</keyword>
<dbReference type="EMBL" id="MH026109">
    <property type="protein sequence ID" value="QBX88737.1"/>
    <property type="molecule type" value="Genomic_DNA"/>
</dbReference>
<dbReference type="InterPro" id="IPR014314">
    <property type="entry name" value="Succ_DH_cytb556"/>
</dbReference>
<keyword evidence="6 8" id="KW-0408">Iron</keyword>
<dbReference type="GO" id="GO:0016020">
    <property type="term" value="C:membrane"/>
    <property type="evidence" value="ECO:0007669"/>
    <property type="project" value="UniProtKB-SubCell"/>
</dbReference>
<evidence type="ECO:0000256" key="3">
    <source>
        <dbReference type="ARBA" id="ARBA00022692"/>
    </source>
</evidence>
<feature type="transmembrane region" description="Helical" evidence="9">
    <location>
        <begin position="66"/>
        <end position="84"/>
    </location>
</feature>
<comment type="subcellular location">
    <subcellularLocation>
        <location evidence="1">Membrane</location>
        <topology evidence="1">Multi-pass membrane protein</topology>
    </subcellularLocation>
</comment>
<dbReference type="GO" id="GO:0006099">
    <property type="term" value="P:tricarboxylic acid cycle"/>
    <property type="evidence" value="ECO:0007669"/>
    <property type="project" value="InterPro"/>
</dbReference>
<dbReference type="Pfam" id="PF01127">
    <property type="entry name" value="Sdh_cyt"/>
    <property type="match status" value="1"/>
</dbReference>
<dbReference type="Gene3D" id="1.20.1300.10">
    <property type="entry name" value="Fumarate reductase/succinate dehydrogenase, transmembrane subunit"/>
    <property type="match status" value="1"/>
</dbReference>
<name>A0A4D6BMV4_9FLOR</name>
<feature type="transmembrane region" description="Helical" evidence="9">
    <location>
        <begin position="25"/>
        <end position="45"/>
    </location>
</feature>
<organism evidence="10">
    <name type="scientific">Balbiania investiens</name>
    <dbReference type="NCBI Taxonomy" id="111861"/>
    <lineage>
        <taxon>Eukaryota</taxon>
        <taxon>Rhodophyta</taxon>
        <taxon>Florideophyceae</taxon>
        <taxon>Nemaliophycidae</taxon>
        <taxon>Balbianiales</taxon>
        <taxon>Balbianiaceae</taxon>
        <taxon>Balbiania</taxon>
    </lineage>
</organism>
<evidence type="ECO:0000256" key="8">
    <source>
        <dbReference type="PIRSR" id="PIRSR000178-1"/>
    </source>
</evidence>
<keyword evidence="2 8" id="KW-0349">Heme</keyword>
<protein>
    <submittedName>
        <fullName evidence="10">Succinate dehydrogenase subunit 3</fullName>
    </submittedName>
</protein>
<dbReference type="AlphaFoldDB" id="A0A4D6BMV4"/>
<sequence>MKFFNRPISPHLTIYSPQLSSIFSIWHRLSAIFLVCLIISSISYLKFIFWNNSLLFIQFFSLKPWVLNYIVLFILIIIAYHSLNGLRHIAWDLGLLINLPDINITSKAIILAICLLIPTLKSLYTI</sequence>
<dbReference type="GO" id="GO:0006121">
    <property type="term" value="P:mitochondrial electron transport, succinate to ubiquinone"/>
    <property type="evidence" value="ECO:0007669"/>
    <property type="project" value="TreeGrafter"/>
</dbReference>
<feature type="transmembrane region" description="Helical" evidence="9">
    <location>
        <begin position="104"/>
        <end position="124"/>
    </location>
</feature>
<dbReference type="InterPro" id="IPR034804">
    <property type="entry name" value="SQR/QFR_C/D"/>
</dbReference>
<keyword evidence="3 9" id="KW-0812">Transmembrane</keyword>
<keyword evidence="10" id="KW-0496">Mitochondrion</keyword>
<dbReference type="PROSITE" id="PS01000">
    <property type="entry name" value="SDH_CYT_1"/>
    <property type="match status" value="1"/>
</dbReference>
<evidence type="ECO:0000256" key="7">
    <source>
        <dbReference type="ARBA" id="ARBA00023136"/>
    </source>
</evidence>
<evidence type="ECO:0000256" key="9">
    <source>
        <dbReference type="SAM" id="Phobius"/>
    </source>
</evidence>
<evidence type="ECO:0000256" key="2">
    <source>
        <dbReference type="ARBA" id="ARBA00022617"/>
    </source>
</evidence>
<dbReference type="GO" id="GO:0005739">
    <property type="term" value="C:mitochondrion"/>
    <property type="evidence" value="ECO:0007669"/>
    <property type="project" value="GOC"/>
</dbReference>
<proteinExistence type="predicted"/>
<dbReference type="PANTHER" id="PTHR10978:SF5">
    <property type="entry name" value="SUCCINATE DEHYDROGENASE CYTOCHROME B560 SUBUNIT, MITOCHONDRIAL"/>
    <property type="match status" value="1"/>
</dbReference>
<keyword evidence="5 9" id="KW-1133">Transmembrane helix</keyword>
<evidence type="ECO:0000256" key="5">
    <source>
        <dbReference type="ARBA" id="ARBA00022989"/>
    </source>
</evidence>
<dbReference type="GO" id="GO:0009055">
    <property type="term" value="F:electron transfer activity"/>
    <property type="evidence" value="ECO:0007669"/>
    <property type="project" value="InterPro"/>
</dbReference>
<dbReference type="PROSITE" id="PS01001">
    <property type="entry name" value="SDH_CYT_2"/>
    <property type="match status" value="1"/>
</dbReference>
<dbReference type="InterPro" id="IPR000701">
    <property type="entry name" value="SuccDH_FuR_B_TM-su"/>
</dbReference>
<comment type="cofactor">
    <cofactor evidence="8">
        <name>heme</name>
        <dbReference type="ChEBI" id="CHEBI:30413"/>
    </cofactor>
    <text evidence="8">The heme is bound between the two transmembrane subunits.</text>
</comment>
<dbReference type="NCBIfam" id="TIGR02970">
    <property type="entry name" value="succ_dehyd_cytB"/>
    <property type="match status" value="1"/>
</dbReference>
<accession>A0A4D6BMV4</accession>
<dbReference type="CDD" id="cd03499">
    <property type="entry name" value="SQR_TypeC_SdhC"/>
    <property type="match status" value="1"/>
</dbReference>
<geneLocation type="mitochondrion" evidence="10"/>
<reference evidence="10" key="1">
    <citation type="journal article" date="2019" name="Phycologia">
        <title>Chloroplast and mitochondrial genomes of Balbiania investiens (Balbianiales, Nemaliophycidae).</title>
        <authorList>
            <person name="Evans J.R."/>
            <person name="StAmour N."/>
            <person name="Verbruggen H."/>
            <person name="Salomaki E.D."/>
            <person name="Vis M.L."/>
        </authorList>
    </citation>
    <scope>NUCLEOTIDE SEQUENCE</scope>
</reference>
<evidence type="ECO:0000256" key="1">
    <source>
        <dbReference type="ARBA" id="ARBA00004141"/>
    </source>
</evidence>
<dbReference type="SUPFAM" id="SSF81343">
    <property type="entry name" value="Fumarate reductase respiratory complex transmembrane subunits"/>
    <property type="match status" value="1"/>
</dbReference>
<keyword evidence="7 9" id="KW-0472">Membrane</keyword>
<dbReference type="InterPro" id="IPR018495">
    <property type="entry name" value="Succ_DH_cyt_bsu_CS"/>
</dbReference>
<evidence type="ECO:0000256" key="6">
    <source>
        <dbReference type="ARBA" id="ARBA00023004"/>
    </source>
</evidence>
<dbReference type="GO" id="GO:0046872">
    <property type="term" value="F:metal ion binding"/>
    <property type="evidence" value="ECO:0007669"/>
    <property type="project" value="UniProtKB-KW"/>
</dbReference>
<evidence type="ECO:0000313" key="10">
    <source>
        <dbReference type="EMBL" id="QBX88737.1"/>
    </source>
</evidence>
<dbReference type="PIRSF" id="PIRSF000178">
    <property type="entry name" value="SDH_cyt_b560"/>
    <property type="match status" value="1"/>
</dbReference>